<reference evidence="1" key="1">
    <citation type="submission" date="2025-08" db="UniProtKB">
        <authorList>
            <consortium name="Ensembl"/>
        </authorList>
    </citation>
    <scope>IDENTIFICATION</scope>
</reference>
<evidence type="ECO:0000313" key="2">
    <source>
        <dbReference type="Proteomes" id="UP001108240"/>
    </source>
</evidence>
<proteinExistence type="predicted"/>
<protein>
    <submittedName>
        <fullName evidence="1">Translocase of inner mitochondrial membrane 29</fullName>
    </submittedName>
</protein>
<dbReference type="Pfam" id="PF10171">
    <property type="entry name" value="Tim29"/>
    <property type="match status" value="1"/>
</dbReference>
<evidence type="ECO:0000313" key="1">
    <source>
        <dbReference type="Ensembl" id="ENSCCRP00000098065.2"/>
    </source>
</evidence>
<dbReference type="Proteomes" id="UP001108240">
    <property type="component" value="Unplaced"/>
</dbReference>
<dbReference type="OMA" id="SQARCRY"/>
<dbReference type="InterPro" id="IPR019322">
    <property type="entry name" value="TIMM29"/>
</dbReference>
<dbReference type="PANTHER" id="PTHR21435:SF1">
    <property type="entry name" value="MITOCHONDRIAL IMPORT INNER MEMBRANE TRANSLOCASE SUBUNIT TIM29"/>
    <property type="match status" value="1"/>
</dbReference>
<dbReference type="GO" id="GO:0045039">
    <property type="term" value="P:protein insertion into mitochondrial inner membrane"/>
    <property type="evidence" value="ECO:0007669"/>
    <property type="project" value="TreeGrafter"/>
</dbReference>
<reference evidence="1" key="2">
    <citation type="submission" date="2025-09" db="UniProtKB">
        <authorList>
            <consortium name="Ensembl"/>
        </authorList>
    </citation>
    <scope>IDENTIFICATION</scope>
</reference>
<organism evidence="1 2">
    <name type="scientific">Cyprinus carpio carpio</name>
    <dbReference type="NCBI Taxonomy" id="630221"/>
    <lineage>
        <taxon>Eukaryota</taxon>
        <taxon>Metazoa</taxon>
        <taxon>Chordata</taxon>
        <taxon>Craniata</taxon>
        <taxon>Vertebrata</taxon>
        <taxon>Euteleostomi</taxon>
        <taxon>Actinopterygii</taxon>
        <taxon>Neopterygii</taxon>
        <taxon>Teleostei</taxon>
        <taxon>Ostariophysi</taxon>
        <taxon>Cypriniformes</taxon>
        <taxon>Cyprinidae</taxon>
        <taxon>Cyprininae</taxon>
        <taxon>Cyprinus</taxon>
    </lineage>
</organism>
<dbReference type="AlphaFoldDB" id="A0A8C1FUM5"/>
<dbReference type="GO" id="GO:0042721">
    <property type="term" value="C:TIM22 mitochondrial import inner membrane insertion complex"/>
    <property type="evidence" value="ECO:0007669"/>
    <property type="project" value="InterPro"/>
</dbReference>
<sequence length="326" mass="36675">MHGGTEKTIFCFPIGPITLHVQCFSPFWLISFTSLRATLSQCWKLSPGSSSCATSTVNCELSHFVRSFANMAASWLLKRWCSTAATETTKGTRWQRLRNSRAGVWCRSLLSDYKEACREAVLGARERPLKASVYLGLLGGMYACHYTNPDDTSFETSLLETSNRLALLSPWIRSGTSDGHVQTLVKLRNEGRLRYASLGIASLTYYTDYDSESSLYEAHCSAISVPWAELPERVLDVGFTGRWWVLDHKMKDFDINEEEFKHLPPALVAAVPLSPQITERNERMHQESWKAVVMEDESDELDGIQKAMDTPVKGIERSTINKAQTS</sequence>
<accession>A0A8C1FUM5</accession>
<dbReference type="PANTHER" id="PTHR21435">
    <property type="entry name" value="MITOCHONDRIAL IMPORT INNER MEMBRANE TRANSLOCASE SUBUNIT TIM29"/>
    <property type="match status" value="1"/>
</dbReference>
<dbReference type="Ensembl" id="ENSCCRT00000106404.2">
    <property type="protein sequence ID" value="ENSCCRP00000098065.2"/>
    <property type="gene ID" value="ENSCCRG00000052735.2"/>
</dbReference>
<name>A0A8C1FUM5_CYPCA</name>
<dbReference type="GeneTree" id="ENSGT00390000018541"/>
<keyword evidence="2" id="KW-1185">Reference proteome</keyword>